<dbReference type="Proteomes" id="UP000309215">
    <property type="component" value="Unassembled WGS sequence"/>
</dbReference>
<evidence type="ECO:0000313" key="2">
    <source>
        <dbReference type="EMBL" id="TKD06468.1"/>
    </source>
</evidence>
<feature type="compositionally biased region" description="Basic and acidic residues" evidence="1">
    <location>
        <begin position="222"/>
        <end position="236"/>
    </location>
</feature>
<dbReference type="EMBL" id="SSMQ01000019">
    <property type="protein sequence ID" value="TKD06468.1"/>
    <property type="molecule type" value="Genomic_DNA"/>
</dbReference>
<dbReference type="RefSeq" id="WP_136930608.1">
    <property type="nucleotide sequence ID" value="NZ_SSMQ01000019.1"/>
</dbReference>
<proteinExistence type="predicted"/>
<protein>
    <submittedName>
        <fullName evidence="2">Uncharacterized protein</fullName>
    </submittedName>
</protein>
<feature type="compositionally biased region" description="Low complexity" evidence="1">
    <location>
        <begin position="237"/>
        <end position="252"/>
    </location>
</feature>
<evidence type="ECO:0000313" key="3">
    <source>
        <dbReference type="Proteomes" id="UP000309215"/>
    </source>
</evidence>
<feature type="region of interest" description="Disordered" evidence="1">
    <location>
        <begin position="222"/>
        <end position="252"/>
    </location>
</feature>
<accession>A0A4V5PMS8</accession>
<dbReference type="OrthoDB" id="5507251at2"/>
<reference evidence="2 3" key="1">
    <citation type="submission" date="2019-04" db="EMBL/GenBank/DDBJ databases">
        <authorList>
            <person name="Li Y."/>
            <person name="Wang J."/>
        </authorList>
    </citation>
    <scope>NUCLEOTIDE SEQUENCE [LARGE SCALE GENOMIC DNA]</scope>
    <source>
        <strain evidence="2 3">DSM 14668</strain>
    </source>
</reference>
<comment type="caution">
    <text evidence="2">The sequence shown here is derived from an EMBL/GenBank/DDBJ whole genome shotgun (WGS) entry which is preliminary data.</text>
</comment>
<dbReference type="AlphaFoldDB" id="A0A4V5PMS8"/>
<organism evidence="2 3">
    <name type="scientific">Polyangium fumosum</name>
    <dbReference type="NCBI Taxonomy" id="889272"/>
    <lineage>
        <taxon>Bacteria</taxon>
        <taxon>Pseudomonadati</taxon>
        <taxon>Myxococcota</taxon>
        <taxon>Polyangia</taxon>
        <taxon>Polyangiales</taxon>
        <taxon>Polyangiaceae</taxon>
        <taxon>Polyangium</taxon>
    </lineage>
</organism>
<evidence type="ECO:0000256" key="1">
    <source>
        <dbReference type="SAM" id="MobiDB-lite"/>
    </source>
</evidence>
<name>A0A4V5PMS8_9BACT</name>
<keyword evidence="3" id="KW-1185">Reference proteome</keyword>
<gene>
    <name evidence="2" type="ORF">E8A74_19835</name>
</gene>
<sequence length="252" mass="26524">MSRTFTPVDLVQLPRVDSNGAIALASAVESAASKYNDLPASVTEAVAQIVSDRIVLLQAVAKTPSGLVTVKEADRRVDKVGGAFHDICAAWASLAEFLPAGEDAVVLMDRVFADGRKFVNLKVKEEWAAIETKLSTIEREGLTTHIDAIGAGHVLGLLKQMHAVYGAVIGTTVVPEEAPEVRDSKDALLDSIRAYVIQVAGTVKRGKPETAARADALLRPIREWESTKPAKDKADGSEAPAGAASGASTSEG</sequence>